<dbReference type="Proteomes" id="UP001295684">
    <property type="component" value="Unassembled WGS sequence"/>
</dbReference>
<keyword evidence="3" id="KW-1185">Reference proteome</keyword>
<comment type="caution">
    <text evidence="2">The sequence shown here is derived from an EMBL/GenBank/DDBJ whole genome shotgun (WGS) entry which is preliminary data.</text>
</comment>
<feature type="region of interest" description="Disordered" evidence="1">
    <location>
        <begin position="67"/>
        <end position="92"/>
    </location>
</feature>
<proteinExistence type="predicted"/>
<gene>
    <name evidence="2" type="ORF">ECRASSUSDP1_LOCUS26812</name>
</gene>
<reference evidence="2" key="1">
    <citation type="submission" date="2023-07" db="EMBL/GenBank/DDBJ databases">
        <authorList>
            <consortium name="AG Swart"/>
            <person name="Singh M."/>
            <person name="Singh A."/>
            <person name="Seah K."/>
            <person name="Emmerich C."/>
        </authorList>
    </citation>
    <scope>NUCLEOTIDE SEQUENCE</scope>
    <source>
        <strain evidence="2">DP1</strain>
    </source>
</reference>
<accession>A0AAD1Y673</accession>
<dbReference type="AlphaFoldDB" id="A0AAD1Y673"/>
<evidence type="ECO:0000313" key="2">
    <source>
        <dbReference type="EMBL" id="CAI2385259.1"/>
    </source>
</evidence>
<sequence>MSTVKKKQFSSLYHHKQPSHLLSISQILPNFLQTRLHSKPNLFKIHYLYQNSFKKFLQDLNLVKAPSNKNTSQISPKKPVTRNKEACPSGIMAEKPHKPYRCDATVKPIVLKLPALDPVSDLVTGWAHEEPHLDPIDQSINEYLKQNNN</sequence>
<evidence type="ECO:0000256" key="1">
    <source>
        <dbReference type="SAM" id="MobiDB-lite"/>
    </source>
</evidence>
<protein>
    <submittedName>
        <fullName evidence="2">Uncharacterized protein</fullName>
    </submittedName>
</protein>
<organism evidence="2 3">
    <name type="scientific">Euplotes crassus</name>
    <dbReference type="NCBI Taxonomy" id="5936"/>
    <lineage>
        <taxon>Eukaryota</taxon>
        <taxon>Sar</taxon>
        <taxon>Alveolata</taxon>
        <taxon>Ciliophora</taxon>
        <taxon>Intramacronucleata</taxon>
        <taxon>Spirotrichea</taxon>
        <taxon>Hypotrichia</taxon>
        <taxon>Euplotida</taxon>
        <taxon>Euplotidae</taxon>
        <taxon>Moneuplotes</taxon>
    </lineage>
</organism>
<name>A0AAD1Y673_EUPCR</name>
<dbReference type="EMBL" id="CAMPGE010027644">
    <property type="protein sequence ID" value="CAI2385259.1"/>
    <property type="molecule type" value="Genomic_DNA"/>
</dbReference>
<evidence type="ECO:0000313" key="3">
    <source>
        <dbReference type="Proteomes" id="UP001295684"/>
    </source>
</evidence>